<feature type="non-terminal residue" evidence="1">
    <location>
        <position position="1"/>
    </location>
</feature>
<keyword evidence="2" id="KW-1185">Reference proteome</keyword>
<dbReference type="EMBL" id="JAWWNJ010000101">
    <property type="protein sequence ID" value="KAK6995839.1"/>
    <property type="molecule type" value="Genomic_DNA"/>
</dbReference>
<evidence type="ECO:0000313" key="1">
    <source>
        <dbReference type="EMBL" id="KAK6995839.1"/>
    </source>
</evidence>
<gene>
    <name evidence="1" type="ORF">R3P38DRAFT_2566911</name>
</gene>
<proteinExistence type="predicted"/>
<comment type="caution">
    <text evidence="1">The sequence shown here is derived from an EMBL/GenBank/DDBJ whole genome shotgun (WGS) entry which is preliminary data.</text>
</comment>
<sequence>IPSTHPFFSRVTHLQLGLEDPEAHLHSLAIHLPSLPCLTHMCGQDFSDAAVSRIIAVCVGLQVFVNIVNIWDGDSTSICDRRYVKLRSQFLLLDWQLGVYTGKDYWSRAEEIVVSRPEGKFDRASFCIPCAL</sequence>
<organism evidence="1 2">
    <name type="scientific">Favolaschia claudopus</name>
    <dbReference type="NCBI Taxonomy" id="2862362"/>
    <lineage>
        <taxon>Eukaryota</taxon>
        <taxon>Fungi</taxon>
        <taxon>Dikarya</taxon>
        <taxon>Basidiomycota</taxon>
        <taxon>Agaricomycotina</taxon>
        <taxon>Agaricomycetes</taxon>
        <taxon>Agaricomycetidae</taxon>
        <taxon>Agaricales</taxon>
        <taxon>Marasmiineae</taxon>
        <taxon>Mycenaceae</taxon>
        <taxon>Favolaschia</taxon>
    </lineage>
</organism>
<evidence type="ECO:0000313" key="2">
    <source>
        <dbReference type="Proteomes" id="UP001362999"/>
    </source>
</evidence>
<reference evidence="1 2" key="1">
    <citation type="journal article" date="2024" name="J Genomics">
        <title>Draft genome sequencing and assembly of Favolaschia claudopus CIRM-BRFM 2984 isolated from oak limbs.</title>
        <authorList>
            <person name="Navarro D."/>
            <person name="Drula E."/>
            <person name="Chaduli D."/>
            <person name="Cazenave R."/>
            <person name="Ahrendt S."/>
            <person name="Wang J."/>
            <person name="Lipzen A."/>
            <person name="Daum C."/>
            <person name="Barry K."/>
            <person name="Grigoriev I.V."/>
            <person name="Favel A."/>
            <person name="Rosso M.N."/>
            <person name="Martin F."/>
        </authorList>
    </citation>
    <scope>NUCLEOTIDE SEQUENCE [LARGE SCALE GENOMIC DNA]</scope>
    <source>
        <strain evidence="1 2">CIRM-BRFM 2984</strain>
    </source>
</reference>
<accession>A0AAV9ZXQ3</accession>
<protein>
    <submittedName>
        <fullName evidence="1">Uncharacterized protein</fullName>
    </submittedName>
</protein>
<dbReference type="Proteomes" id="UP001362999">
    <property type="component" value="Unassembled WGS sequence"/>
</dbReference>
<dbReference type="AlphaFoldDB" id="A0AAV9ZXQ3"/>
<name>A0AAV9ZXQ3_9AGAR</name>